<feature type="signal peptide" evidence="1">
    <location>
        <begin position="1"/>
        <end position="22"/>
    </location>
</feature>
<gene>
    <name evidence="2" type="ORF">EII40_00445</name>
</gene>
<proteinExistence type="predicted"/>
<reference evidence="2 3" key="1">
    <citation type="submission" date="2018-11" db="EMBL/GenBank/DDBJ databases">
        <title>Genomes From Bacteria Associated with the Canine Oral Cavity: a Test Case for Automated Genome-Based Taxonomic Assignment.</title>
        <authorList>
            <person name="Coil D.A."/>
            <person name="Jospin G."/>
            <person name="Darling A.E."/>
            <person name="Wallis C."/>
            <person name="Davis I.J."/>
            <person name="Harris S."/>
            <person name="Eisen J.A."/>
            <person name="Holcombe L.J."/>
            <person name="O'Flynn C."/>
        </authorList>
    </citation>
    <scope>NUCLEOTIDE SEQUENCE [LARGE SCALE GENOMIC DNA]</scope>
    <source>
        <strain evidence="2 3">OH2617_COT-023</strain>
    </source>
</reference>
<comment type="caution">
    <text evidence="2">The sequence shown here is derived from an EMBL/GenBank/DDBJ whole genome shotgun (WGS) entry which is preliminary data.</text>
</comment>
<protein>
    <recommendedName>
        <fullName evidence="4">Outer membrane protein beta-barrel domain-containing protein</fullName>
    </recommendedName>
</protein>
<sequence length="210" mass="23607">MIKIKTTLLFLFLLFLSLPVGAQTQTGLLVGGGSGSFSYGGIKARYENMTLRDVDYKLNGSLGYRFRLHPFSSCKAFVDLDASVGVKSWDYLYRPILKQQPSDNPHVGGIYFLSSSAYAFFASLGGTVNYPVYKGLSVGLGVEPTYYFVSYEKNDMKHPLDVPFVGKIAYNFRFMELGISYKHGLMNVVETKDFASGRFRDWQVSVWIPF</sequence>
<evidence type="ECO:0008006" key="4">
    <source>
        <dbReference type="Google" id="ProtNLM"/>
    </source>
</evidence>
<evidence type="ECO:0000256" key="1">
    <source>
        <dbReference type="SAM" id="SignalP"/>
    </source>
</evidence>
<dbReference type="Proteomes" id="UP000278609">
    <property type="component" value="Unassembled WGS sequence"/>
</dbReference>
<dbReference type="RefSeq" id="WP_124750310.1">
    <property type="nucleotide sequence ID" value="NZ_RQYS01000001.1"/>
</dbReference>
<accession>A0A3P1XYV7</accession>
<evidence type="ECO:0000313" key="2">
    <source>
        <dbReference type="EMBL" id="RRD63166.1"/>
    </source>
</evidence>
<dbReference type="OrthoDB" id="1098353at2"/>
<evidence type="ECO:0000313" key="3">
    <source>
        <dbReference type="Proteomes" id="UP000278609"/>
    </source>
</evidence>
<keyword evidence="1" id="KW-0732">Signal</keyword>
<feature type="chain" id="PRO_5018110118" description="Outer membrane protein beta-barrel domain-containing protein" evidence="1">
    <location>
        <begin position="23"/>
        <end position="210"/>
    </location>
</feature>
<dbReference type="AlphaFoldDB" id="A0A3P1XYV7"/>
<dbReference type="EMBL" id="RQYS01000001">
    <property type="protein sequence ID" value="RRD63166.1"/>
    <property type="molecule type" value="Genomic_DNA"/>
</dbReference>
<name>A0A3P1XYV7_TANFO</name>
<organism evidence="2 3">
    <name type="scientific">Tannerella forsythia</name>
    <name type="common">Bacteroides forsythus</name>
    <dbReference type="NCBI Taxonomy" id="28112"/>
    <lineage>
        <taxon>Bacteria</taxon>
        <taxon>Pseudomonadati</taxon>
        <taxon>Bacteroidota</taxon>
        <taxon>Bacteroidia</taxon>
        <taxon>Bacteroidales</taxon>
        <taxon>Tannerellaceae</taxon>
        <taxon>Tannerella</taxon>
    </lineage>
</organism>